<feature type="transmembrane region" description="Helical" evidence="5">
    <location>
        <begin position="410"/>
        <end position="431"/>
    </location>
</feature>
<comment type="caution">
    <text evidence="7">The sequence shown here is derived from an EMBL/GenBank/DDBJ whole genome shotgun (WGS) entry which is preliminary data.</text>
</comment>
<feature type="transmembrane region" description="Helical" evidence="5">
    <location>
        <begin position="123"/>
        <end position="141"/>
    </location>
</feature>
<keyword evidence="2 5" id="KW-0812">Transmembrane</keyword>
<dbReference type="AlphaFoldDB" id="A0A844P0Y9"/>
<evidence type="ECO:0000256" key="3">
    <source>
        <dbReference type="ARBA" id="ARBA00022989"/>
    </source>
</evidence>
<gene>
    <name evidence="7" type="ORF">GNP88_07655</name>
</gene>
<evidence type="ECO:0000256" key="4">
    <source>
        <dbReference type="ARBA" id="ARBA00023136"/>
    </source>
</evidence>
<comment type="subcellular location">
    <subcellularLocation>
        <location evidence="1">Membrane</location>
        <topology evidence="1">Multi-pass membrane protein</topology>
    </subcellularLocation>
</comment>
<dbReference type="Pfam" id="PF04932">
    <property type="entry name" value="Wzy_C"/>
    <property type="match status" value="1"/>
</dbReference>
<feature type="transmembrane region" description="Helical" evidence="5">
    <location>
        <begin position="19"/>
        <end position="37"/>
    </location>
</feature>
<dbReference type="RefSeq" id="WP_155655661.1">
    <property type="nucleotide sequence ID" value="NZ_WOBN01000011.1"/>
</dbReference>
<evidence type="ECO:0000256" key="2">
    <source>
        <dbReference type="ARBA" id="ARBA00022692"/>
    </source>
</evidence>
<feature type="transmembrane region" description="Helical" evidence="5">
    <location>
        <begin position="357"/>
        <end position="375"/>
    </location>
</feature>
<keyword evidence="3 5" id="KW-1133">Transmembrane helix</keyword>
<feature type="transmembrane region" description="Helical" evidence="5">
    <location>
        <begin position="100"/>
        <end position="116"/>
    </location>
</feature>
<feature type="transmembrane region" description="Helical" evidence="5">
    <location>
        <begin position="43"/>
        <end position="58"/>
    </location>
</feature>
<feature type="domain" description="O-antigen ligase-related" evidence="6">
    <location>
        <begin position="209"/>
        <end position="368"/>
    </location>
</feature>
<name>A0A844P0Y9_ALIFS</name>
<dbReference type="PANTHER" id="PTHR37422">
    <property type="entry name" value="TEICHURONIC ACID BIOSYNTHESIS PROTEIN TUAE"/>
    <property type="match status" value="1"/>
</dbReference>
<protein>
    <submittedName>
        <fullName evidence="7">O-antigen polymerase</fullName>
    </submittedName>
</protein>
<evidence type="ECO:0000313" key="7">
    <source>
        <dbReference type="EMBL" id="MUK49054.1"/>
    </source>
</evidence>
<feature type="transmembrane region" description="Helical" evidence="5">
    <location>
        <begin position="387"/>
        <end position="404"/>
    </location>
</feature>
<dbReference type="PANTHER" id="PTHR37422:SF13">
    <property type="entry name" value="LIPOPOLYSACCHARIDE BIOSYNTHESIS PROTEIN PA4999-RELATED"/>
    <property type="match status" value="1"/>
</dbReference>
<feature type="transmembrane region" description="Helical" evidence="5">
    <location>
        <begin position="70"/>
        <end position="88"/>
    </location>
</feature>
<feature type="transmembrane region" description="Helical" evidence="5">
    <location>
        <begin position="225"/>
        <end position="242"/>
    </location>
</feature>
<dbReference type="InterPro" id="IPR007016">
    <property type="entry name" value="O-antigen_ligase-rel_domated"/>
</dbReference>
<reference evidence="7 8" key="1">
    <citation type="submission" date="2019-11" db="EMBL/GenBank/DDBJ databases">
        <title>Using colonization assays and comparative genomics to discover symbiosis behaviors and factors in Vibrio fischeri.</title>
        <authorList>
            <person name="Bongrand C."/>
            <person name="Moriano-Gutierrez S."/>
            <person name="Arevalo P."/>
            <person name="Mcfall-Ngai M."/>
            <person name="Visick K."/>
            <person name="Polz M.F."/>
            <person name="Ruby E.G."/>
        </authorList>
    </citation>
    <scope>NUCLEOTIDE SEQUENCE [LARGE SCALE GENOMIC DNA]</scope>
    <source>
        <strain evidence="8">emors.4.1</strain>
    </source>
</reference>
<dbReference type="EMBL" id="WOBN01000011">
    <property type="protein sequence ID" value="MUK49054.1"/>
    <property type="molecule type" value="Genomic_DNA"/>
</dbReference>
<accession>A0A844P0Y9</accession>
<evidence type="ECO:0000256" key="1">
    <source>
        <dbReference type="ARBA" id="ARBA00004141"/>
    </source>
</evidence>
<dbReference type="Proteomes" id="UP000448038">
    <property type="component" value="Unassembled WGS sequence"/>
</dbReference>
<keyword evidence="4 5" id="KW-0472">Membrane</keyword>
<sequence length="445" mass="50945">MTLNVVDSKLSSIINSKKFSIFMLFCLFGYALLKSASRVNGDVFQSFFVFGSLLALYVERKVIFKDGMLILLLLSLILQVLSWINATIQIPQLAQTTPDFGNLANMFFFIFIAYWLKGQKKSVYLLWSMMLIGFILSFYIHSTDFIQDLLNGSHGQRIDFNVNNAQHPALWSGTAIILLSYFTIKHVYLTLQSKKRKKHLAISVTLTFFSLFFIFVIFATQTRQVFLGLVVASILAPLLYSISQKNKPSIKLVLSLVAIIIFSLYSISNISTLENRTANESSTYKAILKGDIEHIPYDSSGTRINIWYEAYNWIQERPILGSDQDIRDDVISLSKRIPENIKATINHLHNSFIEITLSYGVIGLALILFMFYWLLHSTKKLTPSGQFNEIRLIALLFLIYWLVVNNFESYLFSTTGLLVHNIMFGSIYTFYLTEQLKNKDNETAI</sequence>
<feature type="transmembrane region" description="Helical" evidence="5">
    <location>
        <begin position="169"/>
        <end position="188"/>
    </location>
</feature>
<feature type="transmembrane region" description="Helical" evidence="5">
    <location>
        <begin position="200"/>
        <end position="219"/>
    </location>
</feature>
<dbReference type="GO" id="GO:0016020">
    <property type="term" value="C:membrane"/>
    <property type="evidence" value="ECO:0007669"/>
    <property type="project" value="UniProtKB-SubCell"/>
</dbReference>
<evidence type="ECO:0000313" key="8">
    <source>
        <dbReference type="Proteomes" id="UP000448038"/>
    </source>
</evidence>
<proteinExistence type="predicted"/>
<feature type="transmembrane region" description="Helical" evidence="5">
    <location>
        <begin position="249"/>
        <end position="267"/>
    </location>
</feature>
<organism evidence="7 8">
    <name type="scientific">Aliivibrio fischeri</name>
    <name type="common">Vibrio fischeri</name>
    <dbReference type="NCBI Taxonomy" id="668"/>
    <lineage>
        <taxon>Bacteria</taxon>
        <taxon>Pseudomonadati</taxon>
        <taxon>Pseudomonadota</taxon>
        <taxon>Gammaproteobacteria</taxon>
        <taxon>Vibrionales</taxon>
        <taxon>Vibrionaceae</taxon>
        <taxon>Aliivibrio</taxon>
    </lineage>
</organism>
<evidence type="ECO:0000259" key="6">
    <source>
        <dbReference type="Pfam" id="PF04932"/>
    </source>
</evidence>
<evidence type="ECO:0000256" key="5">
    <source>
        <dbReference type="SAM" id="Phobius"/>
    </source>
</evidence>
<dbReference type="InterPro" id="IPR051533">
    <property type="entry name" value="WaaL-like"/>
</dbReference>